<dbReference type="OrthoDB" id="3262473at2759"/>
<gene>
    <name evidence="2" type="ORF">EXIGLDRAFT_760165</name>
</gene>
<reference evidence="2 3" key="1">
    <citation type="journal article" date="2016" name="Mol. Biol. Evol.">
        <title>Comparative Genomics of Early-Diverging Mushroom-Forming Fungi Provides Insights into the Origins of Lignocellulose Decay Capabilities.</title>
        <authorList>
            <person name="Nagy L.G."/>
            <person name="Riley R."/>
            <person name="Tritt A."/>
            <person name="Adam C."/>
            <person name="Daum C."/>
            <person name="Floudas D."/>
            <person name="Sun H."/>
            <person name="Yadav J.S."/>
            <person name="Pangilinan J."/>
            <person name="Larsson K.H."/>
            <person name="Matsuura K."/>
            <person name="Barry K."/>
            <person name="Labutti K."/>
            <person name="Kuo R."/>
            <person name="Ohm R.A."/>
            <person name="Bhattacharya S.S."/>
            <person name="Shirouzu T."/>
            <person name="Yoshinaga Y."/>
            <person name="Martin F.M."/>
            <person name="Grigoriev I.V."/>
            <person name="Hibbett D.S."/>
        </authorList>
    </citation>
    <scope>NUCLEOTIDE SEQUENCE [LARGE SCALE GENOMIC DNA]</scope>
    <source>
        <strain evidence="2 3">HHB12029</strain>
    </source>
</reference>
<evidence type="ECO:0000313" key="2">
    <source>
        <dbReference type="EMBL" id="KZW01931.1"/>
    </source>
</evidence>
<sequence>MLKRRREQSPGASGSSSDAYLDPFSNNLYATGSPLASEDPDERAIAPFPRAKRRRTAAPVLDGSQRGWNPQPVAPPEDDGEEDWVDDAENHSHDQATRNDAADYHSVNSLLHDLHQHRRPAPSQSVQPPQPRWSIPPGYVPAAPVAPKTASLAAAHYRPRTPEPATAAFKLGPVATSSVPERDLTAEMECVRNRYEETNRLLRELALSRRRGGE</sequence>
<name>A0A165PBD2_EXIGL</name>
<feature type="region of interest" description="Disordered" evidence="1">
    <location>
        <begin position="1"/>
        <end position="140"/>
    </location>
</feature>
<accession>A0A165PBD2</accession>
<feature type="compositionally biased region" description="Acidic residues" evidence="1">
    <location>
        <begin position="76"/>
        <end position="87"/>
    </location>
</feature>
<evidence type="ECO:0000256" key="1">
    <source>
        <dbReference type="SAM" id="MobiDB-lite"/>
    </source>
</evidence>
<dbReference type="EMBL" id="KV425890">
    <property type="protein sequence ID" value="KZW01931.1"/>
    <property type="molecule type" value="Genomic_DNA"/>
</dbReference>
<organism evidence="2 3">
    <name type="scientific">Exidia glandulosa HHB12029</name>
    <dbReference type="NCBI Taxonomy" id="1314781"/>
    <lineage>
        <taxon>Eukaryota</taxon>
        <taxon>Fungi</taxon>
        <taxon>Dikarya</taxon>
        <taxon>Basidiomycota</taxon>
        <taxon>Agaricomycotina</taxon>
        <taxon>Agaricomycetes</taxon>
        <taxon>Auriculariales</taxon>
        <taxon>Exidiaceae</taxon>
        <taxon>Exidia</taxon>
    </lineage>
</organism>
<keyword evidence="3" id="KW-1185">Reference proteome</keyword>
<protein>
    <submittedName>
        <fullName evidence="2">Uncharacterized protein</fullName>
    </submittedName>
</protein>
<proteinExistence type="predicted"/>
<feature type="compositionally biased region" description="Polar residues" evidence="1">
    <location>
        <begin position="10"/>
        <end position="30"/>
    </location>
</feature>
<evidence type="ECO:0000313" key="3">
    <source>
        <dbReference type="Proteomes" id="UP000077266"/>
    </source>
</evidence>
<dbReference type="InParanoid" id="A0A165PBD2"/>
<feature type="compositionally biased region" description="Basic and acidic residues" evidence="1">
    <location>
        <begin position="88"/>
        <end position="103"/>
    </location>
</feature>
<dbReference type="AlphaFoldDB" id="A0A165PBD2"/>
<dbReference type="Proteomes" id="UP000077266">
    <property type="component" value="Unassembled WGS sequence"/>
</dbReference>